<organism evidence="2 3">
    <name type="scientific">Sandaracinus amylolyticus</name>
    <dbReference type="NCBI Taxonomy" id="927083"/>
    <lineage>
        <taxon>Bacteria</taxon>
        <taxon>Pseudomonadati</taxon>
        <taxon>Myxococcota</taxon>
        <taxon>Polyangia</taxon>
        <taxon>Polyangiales</taxon>
        <taxon>Sandaracinaceae</taxon>
        <taxon>Sandaracinus</taxon>
    </lineage>
</organism>
<reference evidence="2 3" key="1">
    <citation type="submission" date="2015-03" db="EMBL/GenBank/DDBJ databases">
        <title>Genome assembly of Sandaracinus amylolyticus DSM 53668.</title>
        <authorList>
            <person name="Sharma G."/>
            <person name="Subramanian S."/>
        </authorList>
    </citation>
    <scope>NUCLEOTIDE SEQUENCE [LARGE SCALE GENOMIC DNA]</scope>
    <source>
        <strain evidence="2 3">DSM 53668</strain>
    </source>
</reference>
<feature type="region of interest" description="Disordered" evidence="1">
    <location>
        <begin position="299"/>
        <end position="322"/>
    </location>
</feature>
<dbReference type="PROSITE" id="PS51257">
    <property type="entry name" value="PROKAR_LIPOPROTEIN"/>
    <property type="match status" value="1"/>
</dbReference>
<dbReference type="KEGG" id="samy:DB32_001999"/>
<dbReference type="AlphaFoldDB" id="A0A0F6W169"/>
<dbReference type="EMBL" id="CP011125">
    <property type="protein sequence ID" value="AKF04850.1"/>
    <property type="molecule type" value="Genomic_DNA"/>
</dbReference>
<dbReference type="STRING" id="927083.DB32_001999"/>
<sequence length="322" mass="34398">MTVNIDRLLRPRLAPCFGLALALAACEGGPRTTPPMGDAGIGADDAAITLRALPTLEDPAALFGASPRIFEQDPEPVRALFVEESDLALGRAWDPSSRALGETCLRGAEVLVPSPAGGVASWASNRPVDADELGFAAIPIGPEMSAPAQLDEVLEGMRVELGLTEDLRITERWGEARIADDAERIDAQGCDGLVVSRVALEQRRFTRLRLAFASREDHDAFVARHPGARLLDLVVSDGQERAQLERELAGRARLEVWHVQVGGDRLATEAALRRHACSVTELAACAALMSELEELADAELAPPQPGARAGWIATRGEAEASR</sequence>
<protein>
    <submittedName>
        <fullName evidence="2">Uncharacterized protein</fullName>
    </submittedName>
</protein>
<evidence type="ECO:0000313" key="2">
    <source>
        <dbReference type="EMBL" id="AKF04850.1"/>
    </source>
</evidence>
<dbReference type="Proteomes" id="UP000034883">
    <property type="component" value="Chromosome"/>
</dbReference>
<name>A0A0F6W169_9BACT</name>
<evidence type="ECO:0000313" key="3">
    <source>
        <dbReference type="Proteomes" id="UP000034883"/>
    </source>
</evidence>
<proteinExistence type="predicted"/>
<evidence type="ECO:0000256" key="1">
    <source>
        <dbReference type="SAM" id="MobiDB-lite"/>
    </source>
</evidence>
<keyword evidence="3" id="KW-1185">Reference proteome</keyword>
<accession>A0A0F6W169</accession>
<gene>
    <name evidence="2" type="ORF">DB32_001999</name>
</gene>